<reference evidence="1 2" key="1">
    <citation type="submission" date="2016-06" db="EMBL/GenBank/DDBJ databases">
        <title>Genome sequence of Oerskovia enterophila DSM 43852.</title>
        <authorList>
            <person name="Poehlein A."/>
            <person name="Jag V."/>
            <person name="Bengelsdorf F.R."/>
            <person name="Daniel R."/>
            <person name="Duerre P."/>
        </authorList>
    </citation>
    <scope>NUCLEOTIDE SEQUENCE [LARGE SCALE GENOMIC DNA]</scope>
    <source>
        <strain evidence="1 2">DSM 43852</strain>
    </source>
</reference>
<dbReference type="InterPro" id="IPR045633">
    <property type="entry name" value="DUF6414"/>
</dbReference>
<dbReference type="Pfam" id="PF19952">
    <property type="entry name" value="DUF6414"/>
    <property type="match status" value="1"/>
</dbReference>
<evidence type="ECO:0000313" key="2">
    <source>
        <dbReference type="Proteomes" id="UP000093412"/>
    </source>
</evidence>
<proteinExistence type="predicted"/>
<dbReference type="RefSeq" id="WP_083201147.1">
    <property type="nucleotide sequence ID" value="NZ_MAQA01000003.1"/>
</dbReference>
<organism evidence="1 2">
    <name type="scientific">Oerskovia enterophila</name>
    <dbReference type="NCBI Taxonomy" id="43678"/>
    <lineage>
        <taxon>Bacteria</taxon>
        <taxon>Bacillati</taxon>
        <taxon>Actinomycetota</taxon>
        <taxon>Actinomycetes</taxon>
        <taxon>Micrococcales</taxon>
        <taxon>Cellulomonadaceae</taxon>
        <taxon>Oerskovia</taxon>
    </lineage>
</organism>
<accession>A0ABX2Y8G3</accession>
<sequence>MAGRDKASTEAMIKVVYFDALSASDYLDISAGGKTEATSAHVRERAADVAGRVDAKATAKFGWLPFFGASAETGVSASASSAGQSILSKTLSNTILTDYLVQAADDPHIIALRGLRVTALKDSMAYMKMYTPYMIIAKTEESGLDLARIDEAFEKAKGYYELVGTDRQNVRRLVLRFNIAAFRNNYGLADLGKMTLVYHGVRVGQTSETQLGMNAEMSGGTERPRLTADEVLSGTAPTDADLLDVYDIILAGVESSVSEVNHAD</sequence>
<dbReference type="Proteomes" id="UP000093412">
    <property type="component" value="Unassembled WGS sequence"/>
</dbReference>
<comment type="caution">
    <text evidence="1">The sequence shown here is derived from an EMBL/GenBank/DDBJ whole genome shotgun (WGS) entry which is preliminary data.</text>
</comment>
<keyword evidence="2" id="KW-1185">Reference proteome</keyword>
<name>A0ABX2Y8G3_9CELL</name>
<dbReference type="EMBL" id="MAQA01000003">
    <property type="protein sequence ID" value="OCI32809.1"/>
    <property type="molecule type" value="Genomic_DNA"/>
</dbReference>
<evidence type="ECO:0000313" key="1">
    <source>
        <dbReference type="EMBL" id="OCI32809.1"/>
    </source>
</evidence>
<gene>
    <name evidence="1" type="ORF">OERS_04010</name>
</gene>
<protein>
    <submittedName>
        <fullName evidence="1">Uncharacterized protein</fullName>
    </submittedName>
</protein>